<reference evidence="5 6" key="1">
    <citation type="submission" date="2020-06" db="EMBL/GenBank/DDBJ databases">
        <title>Transcriptomic and genomic resources for Thalictrum thalictroides and T. hernandezii: Facilitating candidate gene discovery in an emerging model plant lineage.</title>
        <authorList>
            <person name="Arias T."/>
            <person name="Riano-Pachon D.M."/>
            <person name="Di Stilio V.S."/>
        </authorList>
    </citation>
    <scope>NUCLEOTIDE SEQUENCE [LARGE SCALE GENOMIC DNA]</scope>
    <source>
        <strain evidence="6">cv. WT478/WT964</strain>
        <tissue evidence="5">Leaves</tissue>
    </source>
</reference>
<comment type="caution">
    <text evidence="5">The sequence shown here is derived from an EMBL/GenBank/DDBJ whole genome shotgun (WGS) entry which is preliminary data.</text>
</comment>
<dbReference type="SUPFAM" id="SSF47699">
    <property type="entry name" value="Bifunctional inhibitor/lipid-transfer protein/seed storage 2S albumin"/>
    <property type="match status" value="1"/>
</dbReference>
<dbReference type="EMBL" id="JABWDY010016152">
    <property type="protein sequence ID" value="KAF5196319.1"/>
    <property type="molecule type" value="Genomic_DNA"/>
</dbReference>
<dbReference type="GO" id="GO:0045735">
    <property type="term" value="F:nutrient reservoir activity"/>
    <property type="evidence" value="ECO:0007669"/>
    <property type="project" value="InterPro"/>
</dbReference>
<organism evidence="5 6">
    <name type="scientific">Thalictrum thalictroides</name>
    <name type="common">Rue-anemone</name>
    <name type="synonym">Anemone thalictroides</name>
    <dbReference type="NCBI Taxonomy" id="46969"/>
    <lineage>
        <taxon>Eukaryota</taxon>
        <taxon>Viridiplantae</taxon>
        <taxon>Streptophyta</taxon>
        <taxon>Embryophyta</taxon>
        <taxon>Tracheophyta</taxon>
        <taxon>Spermatophyta</taxon>
        <taxon>Magnoliopsida</taxon>
        <taxon>Ranunculales</taxon>
        <taxon>Ranunculaceae</taxon>
        <taxon>Thalictroideae</taxon>
        <taxon>Thalictrum</taxon>
    </lineage>
</organism>
<feature type="chain" id="PRO_5029814200" description="Bifunctional inhibitor/plant lipid transfer protein/seed storage helical domain-containing protein" evidence="3">
    <location>
        <begin position="22"/>
        <end position="195"/>
    </location>
</feature>
<keyword evidence="6" id="KW-1185">Reference proteome</keyword>
<accession>A0A7J6WFX7</accession>
<feature type="signal peptide" evidence="3">
    <location>
        <begin position="1"/>
        <end position="21"/>
    </location>
</feature>
<feature type="region of interest" description="Disordered" evidence="2">
    <location>
        <begin position="174"/>
        <end position="195"/>
    </location>
</feature>
<dbReference type="SMART" id="SM00499">
    <property type="entry name" value="AAI"/>
    <property type="match status" value="1"/>
</dbReference>
<dbReference type="PANTHER" id="PTHR35496">
    <property type="entry name" value="2S SEED STORAGE PROTEIN 1-RELATED"/>
    <property type="match status" value="1"/>
</dbReference>
<keyword evidence="3" id="KW-0732">Signal</keyword>
<evidence type="ECO:0000256" key="1">
    <source>
        <dbReference type="ARBA" id="ARBA00008262"/>
    </source>
</evidence>
<dbReference type="InterPro" id="IPR000617">
    <property type="entry name" value="Napin/2SS/CON"/>
</dbReference>
<feature type="domain" description="Bifunctional inhibitor/plant lipid transfer protein/seed storage helical" evidence="4">
    <location>
        <begin position="43"/>
        <end position="140"/>
    </location>
</feature>
<dbReference type="Proteomes" id="UP000554482">
    <property type="component" value="Unassembled WGS sequence"/>
</dbReference>
<dbReference type="CDD" id="cd00261">
    <property type="entry name" value="AAI_SS"/>
    <property type="match status" value="1"/>
</dbReference>
<dbReference type="InterPro" id="IPR016140">
    <property type="entry name" value="Bifunc_inhib/LTP/seed_store"/>
</dbReference>
<proteinExistence type="inferred from homology"/>
<gene>
    <name evidence="5" type="ORF">FRX31_014093</name>
</gene>
<evidence type="ECO:0000313" key="5">
    <source>
        <dbReference type="EMBL" id="KAF5196319.1"/>
    </source>
</evidence>
<evidence type="ECO:0000256" key="2">
    <source>
        <dbReference type="SAM" id="MobiDB-lite"/>
    </source>
</evidence>
<dbReference type="InterPro" id="IPR036312">
    <property type="entry name" value="Bifun_inhib/LTP/seed_sf"/>
</dbReference>
<dbReference type="PANTHER" id="PTHR35496:SF4">
    <property type="entry name" value="2S SULFUR-RICH SEED STORAGE PROTEIN 2-LIKE"/>
    <property type="match status" value="1"/>
</dbReference>
<dbReference type="Pfam" id="PF00234">
    <property type="entry name" value="Tryp_alpha_amyl"/>
    <property type="match status" value="1"/>
</dbReference>
<evidence type="ECO:0000259" key="4">
    <source>
        <dbReference type="SMART" id="SM00499"/>
    </source>
</evidence>
<evidence type="ECO:0000256" key="3">
    <source>
        <dbReference type="SAM" id="SignalP"/>
    </source>
</evidence>
<dbReference type="Gene3D" id="1.10.110.10">
    <property type="entry name" value="Plant lipid-transfer and hydrophobic proteins"/>
    <property type="match status" value="1"/>
</dbReference>
<protein>
    <recommendedName>
        <fullName evidence="4">Bifunctional inhibitor/plant lipid transfer protein/seed storage helical domain-containing protein</fullName>
    </recommendedName>
</protein>
<dbReference type="OrthoDB" id="1922883at2759"/>
<sequence length="195" mass="22158">MARLAISGALLVLLLALAAEASMYQTVVTTTEINEPNTSPSECQSQIMPGMRMDSCRRYFQPYMLLLTKLDRGQMRPQQLCCQELRQVSNPQCRCEAIKQIVQRIPGLGQGSQQPEMQEVMMRKMQDLSKRCGMEELQYCRIHQQVSSRVEACESTMQVRSSQINCTTDARWAAGADARRDDEEDTTTVRQERNG</sequence>
<dbReference type="AlphaFoldDB" id="A0A7J6WFX7"/>
<name>A0A7J6WFX7_THATH</name>
<comment type="similarity">
    <text evidence="1">Belongs to the 2S seed storage albumins family.</text>
</comment>
<evidence type="ECO:0000313" key="6">
    <source>
        <dbReference type="Proteomes" id="UP000554482"/>
    </source>
</evidence>